<evidence type="ECO:0000256" key="1">
    <source>
        <dbReference type="SAM" id="Phobius"/>
    </source>
</evidence>
<accession>A0AAJ6QX52</accession>
<keyword evidence="1" id="KW-1133">Transmembrane helix</keyword>
<dbReference type="GeneID" id="100905738"/>
<keyword evidence="2" id="KW-1185">Reference proteome</keyword>
<dbReference type="AlphaFoldDB" id="A0AAJ6QX52"/>
<feature type="transmembrane region" description="Helical" evidence="1">
    <location>
        <begin position="318"/>
        <end position="339"/>
    </location>
</feature>
<dbReference type="Proteomes" id="UP000694867">
    <property type="component" value="Unplaced"/>
</dbReference>
<evidence type="ECO:0000313" key="3">
    <source>
        <dbReference type="RefSeq" id="XP_003746949.1"/>
    </source>
</evidence>
<reference evidence="3" key="1">
    <citation type="submission" date="2025-08" db="UniProtKB">
        <authorList>
            <consortium name="RefSeq"/>
        </authorList>
    </citation>
    <scope>IDENTIFICATION</scope>
</reference>
<feature type="transmembrane region" description="Helical" evidence="1">
    <location>
        <begin position="175"/>
        <end position="201"/>
    </location>
</feature>
<feature type="transmembrane region" description="Helical" evidence="1">
    <location>
        <begin position="120"/>
        <end position="140"/>
    </location>
</feature>
<name>A0AAJ6QX52_9ACAR</name>
<feature type="transmembrane region" description="Helical" evidence="1">
    <location>
        <begin position="82"/>
        <end position="100"/>
    </location>
</feature>
<feature type="transmembrane region" description="Helical" evidence="1">
    <location>
        <begin position="286"/>
        <end position="306"/>
    </location>
</feature>
<sequence>MIAVESLCPSETFAAGISQWTEARRRRLLSKAESCCQENETSATKTSSPRLVRLMFVPFCLAGIVESPEAVWTGKSGVLFKIYSGILCILTFAGCFRTLYFSYHYDVDPLLGILKPKLSFYSRLIYTIVAVNAFGCRLLCFRMFNFGYRDITDAYRRLSRDPVLSKSLQLRTGPFIWFHFGINFAVISFLALNFRICLALISEKLPDLDSIIILVTSVVSVFSTAYGHGFLSLIATMIVCDVLRRSRSFFIEAVRTRRVEVLREAIRLHCKGHDFVKAVNIVFRNLLGMSLTAAVPLFSTVCTFLTTSQSHAITEMMILMYIAVTSSIFAVIVSVSVAARVNNELEMHAEVLRNADVDDEAFERIANRFLRRFNKRPGFTFFKFGTVTRETLLTAFGLMTNYYIVGIQLDNLNK</sequence>
<protein>
    <submittedName>
        <fullName evidence="3">Uncharacterized protein LOC100905738</fullName>
    </submittedName>
</protein>
<dbReference type="KEGG" id="goe:100905738"/>
<keyword evidence="1" id="KW-0472">Membrane</keyword>
<proteinExistence type="predicted"/>
<keyword evidence="1" id="KW-0812">Transmembrane</keyword>
<gene>
    <name evidence="3" type="primary">LOC100905738</name>
</gene>
<dbReference type="RefSeq" id="XP_003746949.1">
    <property type="nucleotide sequence ID" value="XM_003746901.1"/>
</dbReference>
<feature type="transmembrane region" description="Helical" evidence="1">
    <location>
        <begin position="213"/>
        <end position="240"/>
    </location>
</feature>
<evidence type="ECO:0000313" key="2">
    <source>
        <dbReference type="Proteomes" id="UP000694867"/>
    </source>
</evidence>
<organism evidence="2 3">
    <name type="scientific">Galendromus occidentalis</name>
    <name type="common">western predatory mite</name>
    <dbReference type="NCBI Taxonomy" id="34638"/>
    <lineage>
        <taxon>Eukaryota</taxon>
        <taxon>Metazoa</taxon>
        <taxon>Ecdysozoa</taxon>
        <taxon>Arthropoda</taxon>
        <taxon>Chelicerata</taxon>
        <taxon>Arachnida</taxon>
        <taxon>Acari</taxon>
        <taxon>Parasitiformes</taxon>
        <taxon>Mesostigmata</taxon>
        <taxon>Gamasina</taxon>
        <taxon>Phytoseioidea</taxon>
        <taxon>Phytoseiidae</taxon>
        <taxon>Typhlodrominae</taxon>
        <taxon>Galendromus</taxon>
    </lineage>
</organism>